<sequence>MAGHNGTVVVGGGQAGAEVVFALRAAGYDRPIILLCAEPHLPYERPPLSKGVLKGATDPARLVIRAERAYAAKNIEVRLGVRAIGLDRRARTVGTDSGDTVAFDSLVLATGADALRPPWAEHDRVHTLRTLDDTQAVVPAAGDRVAVIGGSFLGLEVASSLAGLVDSVTVIESAARLLPGRVSEFTAQRIRRLHEERGVRFHLGTTVRRITGTGAGPTIELGDGTHLETDWAVLSIGAAPRDELARNCGLATARGILVDPACRTSDPDIYAIGDVAVSRAPGGRVLGIESVASALSQARAAAAAITGSVAPVPRPETFWSEQFGTQLRIAGLVDGPVTDTVSESADGGFVVRRVRDGALIAVETFGCPADFALGLRELTSTTGGR</sequence>
<evidence type="ECO:0000256" key="1">
    <source>
        <dbReference type="ARBA" id="ARBA00001974"/>
    </source>
</evidence>
<evidence type="ECO:0000256" key="3">
    <source>
        <dbReference type="ARBA" id="ARBA00022827"/>
    </source>
</evidence>
<evidence type="ECO:0000313" key="8">
    <source>
        <dbReference type="Proteomes" id="UP001550628"/>
    </source>
</evidence>
<dbReference type="Gene3D" id="3.50.50.60">
    <property type="entry name" value="FAD/NAD(P)-binding domain"/>
    <property type="match status" value="2"/>
</dbReference>
<evidence type="ECO:0000259" key="5">
    <source>
        <dbReference type="Pfam" id="PF07992"/>
    </source>
</evidence>
<name>A0ABV2X0K6_9NOCA</name>
<dbReference type="SUPFAM" id="SSF51905">
    <property type="entry name" value="FAD/NAD(P)-binding domain"/>
    <property type="match status" value="1"/>
</dbReference>
<dbReference type="InterPro" id="IPR023753">
    <property type="entry name" value="FAD/NAD-binding_dom"/>
</dbReference>
<dbReference type="InterPro" id="IPR036188">
    <property type="entry name" value="FAD/NAD-bd_sf"/>
</dbReference>
<comment type="caution">
    <text evidence="7">The sequence shown here is derived from an EMBL/GenBank/DDBJ whole genome shotgun (WGS) entry which is preliminary data.</text>
</comment>
<keyword evidence="8" id="KW-1185">Reference proteome</keyword>
<keyword evidence="3" id="KW-0274">FAD</keyword>
<dbReference type="EMBL" id="JBEYBF010000041">
    <property type="protein sequence ID" value="MEU1956611.1"/>
    <property type="molecule type" value="Genomic_DNA"/>
</dbReference>
<organism evidence="7 8">
    <name type="scientific">Nocardia rhamnosiphila</name>
    <dbReference type="NCBI Taxonomy" id="426716"/>
    <lineage>
        <taxon>Bacteria</taxon>
        <taxon>Bacillati</taxon>
        <taxon>Actinomycetota</taxon>
        <taxon>Actinomycetes</taxon>
        <taxon>Mycobacteriales</taxon>
        <taxon>Nocardiaceae</taxon>
        <taxon>Nocardia</taxon>
    </lineage>
</organism>
<gene>
    <name evidence="7" type="ORF">ABZ510_32770</name>
</gene>
<evidence type="ECO:0000256" key="4">
    <source>
        <dbReference type="ARBA" id="ARBA00023002"/>
    </source>
</evidence>
<dbReference type="Pfam" id="PF07992">
    <property type="entry name" value="Pyr_redox_2"/>
    <property type="match status" value="1"/>
</dbReference>
<evidence type="ECO:0000259" key="6">
    <source>
        <dbReference type="Pfam" id="PF14759"/>
    </source>
</evidence>
<dbReference type="SUPFAM" id="SSF55424">
    <property type="entry name" value="FAD/NAD-linked reductases, dimerisation (C-terminal) domain"/>
    <property type="match status" value="1"/>
</dbReference>
<dbReference type="PANTHER" id="PTHR43557:SF2">
    <property type="entry name" value="RIESKE DOMAIN-CONTAINING PROTEIN-RELATED"/>
    <property type="match status" value="1"/>
</dbReference>
<dbReference type="Gene3D" id="3.30.390.30">
    <property type="match status" value="1"/>
</dbReference>
<dbReference type="PRINTS" id="PR00368">
    <property type="entry name" value="FADPNR"/>
</dbReference>
<dbReference type="InterPro" id="IPR050446">
    <property type="entry name" value="FAD-oxidoreductase/Apoptosis"/>
</dbReference>
<dbReference type="Proteomes" id="UP001550628">
    <property type="component" value="Unassembled WGS sequence"/>
</dbReference>
<accession>A0ABV2X0K6</accession>
<dbReference type="Pfam" id="PF14759">
    <property type="entry name" value="Reductase_C"/>
    <property type="match status" value="1"/>
</dbReference>
<proteinExistence type="predicted"/>
<dbReference type="PRINTS" id="PR00469">
    <property type="entry name" value="PNDRDTASEII"/>
</dbReference>
<feature type="domain" description="FAD/NAD(P)-binding" evidence="5">
    <location>
        <begin position="8"/>
        <end position="298"/>
    </location>
</feature>
<feature type="domain" description="Reductase C-terminal" evidence="6">
    <location>
        <begin position="318"/>
        <end position="375"/>
    </location>
</feature>
<keyword evidence="2" id="KW-0285">Flavoprotein</keyword>
<reference evidence="7 8" key="1">
    <citation type="submission" date="2024-06" db="EMBL/GenBank/DDBJ databases">
        <title>The Natural Products Discovery Center: Release of the First 8490 Sequenced Strains for Exploring Actinobacteria Biosynthetic Diversity.</title>
        <authorList>
            <person name="Kalkreuter E."/>
            <person name="Kautsar S.A."/>
            <person name="Yang D."/>
            <person name="Bader C.D."/>
            <person name="Teijaro C.N."/>
            <person name="Fluegel L."/>
            <person name="Davis C.M."/>
            <person name="Simpson J.R."/>
            <person name="Lauterbach L."/>
            <person name="Steele A.D."/>
            <person name="Gui C."/>
            <person name="Meng S."/>
            <person name="Li G."/>
            <person name="Viehrig K."/>
            <person name="Ye F."/>
            <person name="Su P."/>
            <person name="Kiefer A.F."/>
            <person name="Nichols A."/>
            <person name="Cepeda A.J."/>
            <person name="Yan W."/>
            <person name="Fan B."/>
            <person name="Jiang Y."/>
            <person name="Adhikari A."/>
            <person name="Zheng C.-J."/>
            <person name="Schuster L."/>
            <person name="Cowan T.M."/>
            <person name="Smanski M.J."/>
            <person name="Chevrette M.G."/>
            <person name="De Carvalho L.P.S."/>
            <person name="Shen B."/>
        </authorList>
    </citation>
    <scope>NUCLEOTIDE SEQUENCE [LARGE SCALE GENOMIC DNA]</scope>
    <source>
        <strain evidence="7 8">NPDC019708</strain>
    </source>
</reference>
<dbReference type="InterPro" id="IPR028202">
    <property type="entry name" value="Reductase_C"/>
</dbReference>
<comment type="cofactor">
    <cofactor evidence="1">
        <name>FAD</name>
        <dbReference type="ChEBI" id="CHEBI:57692"/>
    </cofactor>
</comment>
<dbReference type="InterPro" id="IPR016156">
    <property type="entry name" value="FAD/NAD-linked_Rdtase_dimer_sf"/>
</dbReference>
<protein>
    <submittedName>
        <fullName evidence="7">FAD-dependent oxidoreductase</fullName>
    </submittedName>
</protein>
<keyword evidence="4" id="KW-0560">Oxidoreductase</keyword>
<dbReference type="RefSeq" id="WP_356959282.1">
    <property type="nucleotide sequence ID" value="NZ_JBEYBD010000027.1"/>
</dbReference>
<dbReference type="PANTHER" id="PTHR43557">
    <property type="entry name" value="APOPTOSIS-INDUCING FACTOR 1"/>
    <property type="match status" value="1"/>
</dbReference>
<evidence type="ECO:0000313" key="7">
    <source>
        <dbReference type="EMBL" id="MEU1956611.1"/>
    </source>
</evidence>
<evidence type="ECO:0000256" key="2">
    <source>
        <dbReference type="ARBA" id="ARBA00022630"/>
    </source>
</evidence>